<sequence length="676" mass="74390">MQLRTRRHGLLDSLPNELLIDILRFIDCRGLIRCSLVCRRLSQLIRHSARLQLEIELAFDKVLDYIPSHPPAPSSERLHRLVERRQAWRNFHFKECGTIPSNGNSHIQYLVANGIFSSLMGPPQFNATVHLPHLTTQRFRAVRPAPCTSKIPSIDIDCTLDTPAVNFAMDPPQDLLLLVQPHPHGLDPGREDDVDVELRLHLRSLGTRCTTVMAPHPHARFPIISAKIIAPFDLSLPVIQGHIVAIILHNTKSCVLIWDWKSGQNLVVCLPSSVCTSSIVLTKSLDSQQCFTPDSSEPHLYPAYLSLISDQSFILTDVISERGNGGSLQIFSFDRGSSSGTDAPGSASTAPLDITATHRPPTHTATLQLPPLRAGAARGPIVLHATPHVAQHAHGRHVLLRDKRGGRRCHHILAFDTKYSAHDLYEHEHHPHRPPRLTCDFELLEGGRIAAAPSYPASVVSAPTEIPLNDVFAAPVITRLPYHIVASVYAPLELDLMLDDDRLVGVQGRNGPNAGDVEILTPDASGRSSQTTTTQESASVIASTLSLSFTFRAHDQCALSLRARPQTFIFHRLTPLVMSSYIRALHAMAHDTNIAQSGRKSAPNEDFPTGEPLYIGMHGTGASRRESTEAGVYGCKEQTRMRTTDGDGHNAFGRRSTPLAPGESRIGRNHIRRHAA</sequence>
<proteinExistence type="predicted"/>
<dbReference type="InterPro" id="IPR036047">
    <property type="entry name" value="F-box-like_dom_sf"/>
</dbReference>
<dbReference type="STRING" id="205917.A0A4Y9Z9R6"/>
<dbReference type="Proteomes" id="UP000298327">
    <property type="component" value="Unassembled WGS sequence"/>
</dbReference>
<name>A0A4Y9Z9R6_9AGAM</name>
<evidence type="ECO:0000256" key="1">
    <source>
        <dbReference type="SAM" id="MobiDB-lite"/>
    </source>
</evidence>
<feature type="domain" description="F-box" evidence="2">
    <location>
        <begin position="8"/>
        <end position="62"/>
    </location>
</feature>
<dbReference type="InterPro" id="IPR001810">
    <property type="entry name" value="F-box_dom"/>
</dbReference>
<accession>A0A4Y9Z9R6</accession>
<evidence type="ECO:0000313" key="3">
    <source>
        <dbReference type="EMBL" id="TFY71214.1"/>
    </source>
</evidence>
<comment type="caution">
    <text evidence="3">The sequence shown here is derived from an EMBL/GenBank/DDBJ whole genome shotgun (WGS) entry which is preliminary data.</text>
</comment>
<evidence type="ECO:0000313" key="4">
    <source>
        <dbReference type="Proteomes" id="UP000298327"/>
    </source>
</evidence>
<feature type="region of interest" description="Disordered" evidence="1">
    <location>
        <begin position="514"/>
        <end position="535"/>
    </location>
</feature>
<dbReference type="PROSITE" id="PS50181">
    <property type="entry name" value="FBOX"/>
    <property type="match status" value="1"/>
</dbReference>
<feature type="region of interest" description="Disordered" evidence="1">
    <location>
        <begin position="640"/>
        <end position="676"/>
    </location>
</feature>
<feature type="compositionally biased region" description="Low complexity" evidence="1">
    <location>
        <begin position="355"/>
        <end position="366"/>
    </location>
</feature>
<dbReference type="Gene3D" id="1.20.1280.50">
    <property type="match status" value="1"/>
</dbReference>
<evidence type="ECO:0000259" key="2">
    <source>
        <dbReference type="PROSITE" id="PS50181"/>
    </source>
</evidence>
<feature type="compositionally biased region" description="Basic residues" evidence="1">
    <location>
        <begin position="667"/>
        <end position="676"/>
    </location>
</feature>
<dbReference type="SMART" id="SM00256">
    <property type="entry name" value="FBOX"/>
    <property type="match status" value="1"/>
</dbReference>
<protein>
    <recommendedName>
        <fullName evidence="2">F-box domain-containing protein</fullName>
    </recommendedName>
</protein>
<dbReference type="SUPFAM" id="SSF81383">
    <property type="entry name" value="F-box domain"/>
    <property type="match status" value="1"/>
</dbReference>
<dbReference type="AlphaFoldDB" id="A0A4Y9Z9R6"/>
<keyword evidence="4" id="KW-1185">Reference proteome</keyword>
<organism evidence="3 4">
    <name type="scientific">Dentipellis fragilis</name>
    <dbReference type="NCBI Taxonomy" id="205917"/>
    <lineage>
        <taxon>Eukaryota</taxon>
        <taxon>Fungi</taxon>
        <taxon>Dikarya</taxon>
        <taxon>Basidiomycota</taxon>
        <taxon>Agaricomycotina</taxon>
        <taxon>Agaricomycetes</taxon>
        <taxon>Russulales</taxon>
        <taxon>Hericiaceae</taxon>
        <taxon>Dentipellis</taxon>
    </lineage>
</organism>
<gene>
    <name evidence="3" type="ORF">EVG20_g1796</name>
</gene>
<dbReference type="Pfam" id="PF12937">
    <property type="entry name" value="F-box-like"/>
    <property type="match status" value="1"/>
</dbReference>
<dbReference type="EMBL" id="SEOQ01000061">
    <property type="protein sequence ID" value="TFY71214.1"/>
    <property type="molecule type" value="Genomic_DNA"/>
</dbReference>
<dbReference type="OrthoDB" id="2745718at2759"/>
<feature type="compositionally biased region" description="Polar residues" evidence="1">
    <location>
        <begin position="339"/>
        <end position="349"/>
    </location>
</feature>
<reference evidence="3 4" key="1">
    <citation type="submission" date="2019-02" db="EMBL/GenBank/DDBJ databases">
        <title>Genome sequencing of the rare red list fungi Dentipellis fragilis.</title>
        <authorList>
            <person name="Buettner E."/>
            <person name="Kellner H."/>
        </authorList>
    </citation>
    <scope>NUCLEOTIDE SEQUENCE [LARGE SCALE GENOMIC DNA]</scope>
    <source>
        <strain evidence="3 4">DSM 105465</strain>
    </source>
</reference>
<feature type="region of interest" description="Disordered" evidence="1">
    <location>
        <begin position="339"/>
        <end position="366"/>
    </location>
</feature>